<feature type="region of interest" description="Disordered" evidence="1">
    <location>
        <begin position="1"/>
        <end position="58"/>
    </location>
</feature>
<feature type="region of interest" description="Disordered" evidence="1">
    <location>
        <begin position="259"/>
        <end position="294"/>
    </location>
</feature>
<evidence type="ECO:0000313" key="2">
    <source>
        <dbReference type="EnsemblPlants" id="OGLUM05G15360.1"/>
    </source>
</evidence>
<reference evidence="2" key="2">
    <citation type="submission" date="2018-05" db="EMBL/GenBank/DDBJ databases">
        <title>OgluRS3 (Oryza glumaepatula Reference Sequence Version 3).</title>
        <authorList>
            <person name="Zhang J."/>
            <person name="Kudrna D."/>
            <person name="Lee S."/>
            <person name="Talag J."/>
            <person name="Welchert J."/>
            <person name="Wing R.A."/>
        </authorList>
    </citation>
    <scope>NUCLEOTIDE SEQUENCE [LARGE SCALE GENOMIC DNA]</scope>
</reference>
<proteinExistence type="predicted"/>
<dbReference type="HOGENOM" id="CLU_656176_0_0_1"/>
<dbReference type="Proteomes" id="UP000026961">
    <property type="component" value="Chromosome 5"/>
</dbReference>
<feature type="compositionally biased region" description="Basic residues" evidence="1">
    <location>
        <begin position="20"/>
        <end position="29"/>
    </location>
</feature>
<reference evidence="2" key="1">
    <citation type="submission" date="2015-04" db="UniProtKB">
        <authorList>
            <consortium name="EnsemblPlants"/>
        </authorList>
    </citation>
    <scope>IDENTIFICATION</scope>
</reference>
<sequence>MVRGPHADSPPVVPVEVTTRRRVARKRRTKDADSIQGGVELRASRKRRAVKSDSIQDSRRVERGKRGFWVALKGKKRGSIVVEGRDFVQYSEEGGADEYLFVAEEESSVDSHQASGGRRGRCGRCGGGLFNSNGDCFLTEEQHPGSNFFDTENFGGGGLFPDFDEQTGDGGQNRGVMLDAEDVYFVLESEQQVGGYVSKMDQHPDDGLFVDSEELAGGRGHCDRVVVGAEDIYFVPETEQQADGDFVPDSKLHPNGCFVPNSDESEQANGGVVDSELHPDSGFVPDSEEQGSGGVLDSELLADGGFIADSKKQAVGGVPNLEEQHLDGIEELVDGEVALVQDDADAAADDGEVDEFAETREGMLRLLLPMYFMIHRR</sequence>
<dbReference type="EnsemblPlants" id="OGLUM05G15360.1">
    <property type="protein sequence ID" value="OGLUM05G15360.1"/>
    <property type="gene ID" value="OGLUM05G15360"/>
</dbReference>
<evidence type="ECO:0000313" key="3">
    <source>
        <dbReference type="Proteomes" id="UP000026961"/>
    </source>
</evidence>
<keyword evidence="3" id="KW-1185">Reference proteome</keyword>
<protein>
    <submittedName>
        <fullName evidence="2">Uncharacterized protein</fullName>
    </submittedName>
</protein>
<dbReference type="AlphaFoldDB" id="A0A0D9ZYH1"/>
<dbReference type="Gramene" id="OGLUM05G15360.1">
    <property type="protein sequence ID" value="OGLUM05G15360.1"/>
    <property type="gene ID" value="OGLUM05G15360"/>
</dbReference>
<name>A0A0D9ZYH1_9ORYZ</name>
<dbReference type="eggNOG" id="ENOG502R6SG">
    <property type="taxonomic scope" value="Eukaryota"/>
</dbReference>
<accession>A0A0D9ZYH1</accession>
<evidence type="ECO:0000256" key="1">
    <source>
        <dbReference type="SAM" id="MobiDB-lite"/>
    </source>
</evidence>
<organism evidence="2">
    <name type="scientific">Oryza glumipatula</name>
    <dbReference type="NCBI Taxonomy" id="40148"/>
    <lineage>
        <taxon>Eukaryota</taxon>
        <taxon>Viridiplantae</taxon>
        <taxon>Streptophyta</taxon>
        <taxon>Embryophyta</taxon>
        <taxon>Tracheophyta</taxon>
        <taxon>Spermatophyta</taxon>
        <taxon>Magnoliopsida</taxon>
        <taxon>Liliopsida</taxon>
        <taxon>Poales</taxon>
        <taxon>Poaceae</taxon>
        <taxon>BOP clade</taxon>
        <taxon>Oryzoideae</taxon>
        <taxon>Oryzeae</taxon>
        <taxon>Oryzinae</taxon>
        <taxon>Oryza</taxon>
    </lineage>
</organism>